<organism evidence="8 9">
    <name type="scientific">Sulfurimonas lithotrophica</name>
    <dbReference type="NCBI Taxonomy" id="2590022"/>
    <lineage>
        <taxon>Bacteria</taxon>
        <taxon>Pseudomonadati</taxon>
        <taxon>Campylobacterota</taxon>
        <taxon>Epsilonproteobacteria</taxon>
        <taxon>Campylobacterales</taxon>
        <taxon>Sulfurimonadaceae</taxon>
        <taxon>Sulfurimonas</taxon>
    </lineage>
</organism>
<dbReference type="NCBIfam" id="TIGR00084">
    <property type="entry name" value="ruvA"/>
    <property type="match status" value="1"/>
</dbReference>
<keyword evidence="3 6" id="KW-0238">DNA-binding</keyword>
<dbReference type="GO" id="GO:0009378">
    <property type="term" value="F:four-way junction helicase activity"/>
    <property type="evidence" value="ECO:0007669"/>
    <property type="project" value="InterPro"/>
</dbReference>
<comment type="similarity">
    <text evidence="6">Belongs to the RuvA family.</text>
</comment>
<comment type="caution">
    <text evidence="6">Lacks conserved residue(s) required for the propagation of feature annotation.</text>
</comment>
<dbReference type="GO" id="GO:0005737">
    <property type="term" value="C:cytoplasm"/>
    <property type="evidence" value="ECO:0007669"/>
    <property type="project" value="UniProtKB-SubCell"/>
</dbReference>
<dbReference type="OrthoDB" id="5293449at2"/>
<dbReference type="GO" id="GO:0005524">
    <property type="term" value="F:ATP binding"/>
    <property type="evidence" value="ECO:0007669"/>
    <property type="project" value="InterPro"/>
</dbReference>
<dbReference type="SMART" id="SM00278">
    <property type="entry name" value="HhH1"/>
    <property type="match status" value="2"/>
</dbReference>
<dbReference type="InterPro" id="IPR036267">
    <property type="entry name" value="RuvA_C_sf"/>
</dbReference>
<dbReference type="Pfam" id="PF14520">
    <property type="entry name" value="HHH_5"/>
    <property type="match status" value="1"/>
</dbReference>
<evidence type="ECO:0000313" key="8">
    <source>
        <dbReference type="EMBL" id="QFR49414.1"/>
    </source>
</evidence>
<dbReference type="GO" id="GO:0006281">
    <property type="term" value="P:DNA repair"/>
    <property type="evidence" value="ECO:0007669"/>
    <property type="project" value="UniProtKB-UniRule"/>
</dbReference>
<dbReference type="AlphaFoldDB" id="A0A5P8P164"/>
<evidence type="ECO:0000313" key="9">
    <source>
        <dbReference type="Proteomes" id="UP000326944"/>
    </source>
</evidence>
<keyword evidence="4 6" id="KW-0233">DNA recombination</keyword>
<keyword evidence="5 6" id="KW-0234">DNA repair</keyword>
<feature type="domain" description="Helix-hairpin-helix DNA-binding motif class 1" evidence="7">
    <location>
        <begin position="106"/>
        <end position="125"/>
    </location>
</feature>
<dbReference type="InterPro" id="IPR012340">
    <property type="entry name" value="NA-bd_OB-fold"/>
</dbReference>
<accession>A0A5P8P164</accession>
<evidence type="ECO:0000256" key="5">
    <source>
        <dbReference type="ARBA" id="ARBA00023204"/>
    </source>
</evidence>
<dbReference type="GO" id="GO:0048476">
    <property type="term" value="C:Holliday junction resolvase complex"/>
    <property type="evidence" value="ECO:0007669"/>
    <property type="project" value="UniProtKB-UniRule"/>
</dbReference>
<dbReference type="InterPro" id="IPR010994">
    <property type="entry name" value="RuvA_2-like"/>
</dbReference>
<dbReference type="Gene3D" id="1.10.8.10">
    <property type="entry name" value="DNA helicase RuvA subunit, C-terminal domain"/>
    <property type="match status" value="1"/>
</dbReference>
<protein>
    <recommendedName>
        <fullName evidence="6">Holliday junction branch migration complex subunit RuvA</fullName>
    </recommendedName>
</protein>
<dbReference type="InterPro" id="IPR011114">
    <property type="entry name" value="RuvA_C"/>
</dbReference>
<dbReference type="KEGG" id="sulg:FJR48_06605"/>
<keyword evidence="1 6" id="KW-0963">Cytoplasm</keyword>
<evidence type="ECO:0000259" key="7">
    <source>
        <dbReference type="SMART" id="SM00278"/>
    </source>
</evidence>
<dbReference type="SUPFAM" id="SSF47781">
    <property type="entry name" value="RuvA domain 2-like"/>
    <property type="match status" value="1"/>
</dbReference>
<dbReference type="Proteomes" id="UP000326944">
    <property type="component" value="Chromosome"/>
</dbReference>
<dbReference type="SUPFAM" id="SSF50249">
    <property type="entry name" value="Nucleic acid-binding proteins"/>
    <property type="match status" value="1"/>
</dbReference>
<dbReference type="Gene3D" id="2.40.50.140">
    <property type="entry name" value="Nucleic acid-binding proteins"/>
    <property type="match status" value="1"/>
</dbReference>
<dbReference type="InterPro" id="IPR000085">
    <property type="entry name" value="RuvA"/>
</dbReference>
<keyword evidence="2 6" id="KW-0227">DNA damage</keyword>
<dbReference type="InterPro" id="IPR003583">
    <property type="entry name" value="Hlx-hairpin-Hlx_DNA-bd_motif"/>
</dbReference>
<keyword evidence="9" id="KW-1185">Reference proteome</keyword>
<dbReference type="SUPFAM" id="SSF46929">
    <property type="entry name" value="DNA helicase RuvA subunit, C-terminal domain"/>
    <property type="match status" value="1"/>
</dbReference>
<dbReference type="Gene3D" id="1.10.150.20">
    <property type="entry name" value="5' to 3' exonuclease, C-terminal subdomain"/>
    <property type="match status" value="1"/>
</dbReference>
<dbReference type="GO" id="GO:0006310">
    <property type="term" value="P:DNA recombination"/>
    <property type="evidence" value="ECO:0007669"/>
    <property type="project" value="UniProtKB-UniRule"/>
</dbReference>
<comment type="domain">
    <text evidence="6">Has three domains with a flexible linker between the domains II and III and assumes an 'L' shape. Domain III is highly mobile and contacts RuvB.</text>
</comment>
<evidence type="ECO:0000256" key="6">
    <source>
        <dbReference type="HAMAP-Rule" id="MF_00031"/>
    </source>
</evidence>
<sequence>MIVGLRGRIEYKEPSFVHIDVEGVVYEVFISLQSFSALSDDNIKLFTSHIVREDAQLLYGFVELGEKKLFERLIKINGVGPKVAMAICSTYTPSQFATVINNKDLNGVKKVPGIGPKSAGRILVELAGFDEELLQNSSESSQSASISQATEALEALGFKKDKISKALSSCRSDDTASLVKEALKLLQTI</sequence>
<dbReference type="InterPro" id="IPR013849">
    <property type="entry name" value="DNA_helicase_Holl-junc_RuvA_I"/>
</dbReference>
<feature type="domain" description="Helix-hairpin-helix DNA-binding motif class 1" evidence="7">
    <location>
        <begin position="71"/>
        <end position="90"/>
    </location>
</feature>
<dbReference type="HAMAP" id="MF_00031">
    <property type="entry name" value="DNA_HJ_migration_RuvA"/>
    <property type="match status" value="1"/>
</dbReference>
<comment type="subunit">
    <text evidence="6">Homotetramer. Forms an RuvA(8)-RuvB(12)-Holliday junction (HJ) complex. HJ DNA is sandwiched between 2 RuvA tetramers; dsDNA enters through RuvA and exits via RuvB. An RuvB hexamer assembles on each DNA strand where it exits the tetramer. Each RuvB hexamer is contacted by two RuvA subunits (via domain III) on 2 adjacent RuvB subunits; this complex drives branch migration. In the full resolvosome a probable DNA-RuvA(4)-RuvB(12)-RuvC(2) complex forms which resolves the HJ.</text>
</comment>
<dbReference type="GO" id="GO:0000400">
    <property type="term" value="F:four-way junction DNA binding"/>
    <property type="evidence" value="ECO:0007669"/>
    <property type="project" value="UniProtKB-UniRule"/>
</dbReference>
<name>A0A5P8P164_9BACT</name>
<dbReference type="EMBL" id="CP043617">
    <property type="protein sequence ID" value="QFR49414.1"/>
    <property type="molecule type" value="Genomic_DNA"/>
</dbReference>
<dbReference type="Pfam" id="PF07499">
    <property type="entry name" value="RuvA_C"/>
    <property type="match status" value="1"/>
</dbReference>
<dbReference type="CDD" id="cd14332">
    <property type="entry name" value="UBA_RuvA_C"/>
    <property type="match status" value="1"/>
</dbReference>
<evidence type="ECO:0000256" key="4">
    <source>
        <dbReference type="ARBA" id="ARBA00023172"/>
    </source>
</evidence>
<evidence type="ECO:0000256" key="2">
    <source>
        <dbReference type="ARBA" id="ARBA00022763"/>
    </source>
</evidence>
<reference evidence="8 9" key="1">
    <citation type="submission" date="2019-09" db="EMBL/GenBank/DDBJ databases">
        <title>Sulfurimonas gotlandica sp. nov., a chemoautotrophic and psychrotolerant epsilonproteobacterium isolated from a pelagic redoxcline, and an emended description of the genus Sulfurimonas.</title>
        <authorList>
            <person name="Wang S."/>
            <person name="Jiang L."/>
            <person name="Shao S."/>
        </authorList>
    </citation>
    <scope>NUCLEOTIDE SEQUENCE [LARGE SCALE GENOMIC DNA]</scope>
    <source>
        <strain evidence="8 9">GYSZ_1</strain>
    </source>
</reference>
<feature type="region of interest" description="Domain III" evidence="6">
    <location>
        <begin position="141"/>
        <end position="189"/>
    </location>
</feature>
<comment type="function">
    <text evidence="6">The RuvA-RuvB-RuvC complex processes Holliday junction (HJ) DNA during genetic recombination and DNA repair, while the RuvA-RuvB complex plays an important role in the rescue of blocked DNA replication forks via replication fork reversal (RFR). RuvA specifically binds to HJ cruciform DNA, conferring on it an open structure. The RuvB hexamer acts as an ATP-dependent pump, pulling dsDNA into and through the RuvAB complex. HJ branch migration allows RuvC to scan DNA until it finds its consensus sequence, where it cleaves and resolves the cruciform DNA.</text>
</comment>
<dbReference type="RefSeq" id="WP_152307357.1">
    <property type="nucleotide sequence ID" value="NZ_CP043617.1"/>
</dbReference>
<comment type="subcellular location">
    <subcellularLocation>
        <location evidence="6">Cytoplasm</location>
    </subcellularLocation>
</comment>
<dbReference type="GO" id="GO:0009379">
    <property type="term" value="C:Holliday junction helicase complex"/>
    <property type="evidence" value="ECO:0007669"/>
    <property type="project" value="InterPro"/>
</dbReference>
<proteinExistence type="inferred from homology"/>
<evidence type="ECO:0000256" key="1">
    <source>
        <dbReference type="ARBA" id="ARBA00022490"/>
    </source>
</evidence>
<dbReference type="Pfam" id="PF01330">
    <property type="entry name" value="RuvA_N"/>
    <property type="match status" value="1"/>
</dbReference>
<evidence type="ECO:0000256" key="3">
    <source>
        <dbReference type="ARBA" id="ARBA00023125"/>
    </source>
</evidence>
<gene>
    <name evidence="6 8" type="primary">ruvA</name>
    <name evidence="8" type="ORF">FJR48_06605</name>
</gene>